<proteinExistence type="inferred from homology"/>
<dbReference type="PRINTS" id="PR00700">
    <property type="entry name" value="PRTYPHPHTASE"/>
</dbReference>
<reference evidence="6" key="1">
    <citation type="submission" date="2018-10" db="EMBL/GenBank/DDBJ databases">
        <title>FDA dAtabase for Regulatory Grade micrObial Sequences (FDA-ARGOS): Supporting development and validation of Infectious Disease Dx tests.</title>
        <authorList>
            <person name="Kerrigan L."/>
            <person name="Tallon L."/>
            <person name="Sadzewicz L."/>
            <person name="Sengamalay N."/>
            <person name="Ott S."/>
            <person name="Godinez A."/>
            <person name="Nagaraj S."/>
            <person name="Vavikolanu K."/>
            <person name="Nadendla S."/>
            <person name="George J."/>
            <person name="Sichtig H."/>
        </authorList>
    </citation>
    <scope>NUCLEOTIDE SEQUENCE [LARGE SCALE GENOMIC DNA]</scope>
    <source>
        <strain evidence="6">FDAARGOS_311</strain>
    </source>
</reference>
<comment type="similarity">
    <text evidence="1">Belongs to the protein-tyrosine phosphatase family. Non-receptor class subfamily.</text>
</comment>
<dbReference type="Gene3D" id="3.90.190.10">
    <property type="entry name" value="Protein tyrosine phosphatase superfamily"/>
    <property type="match status" value="2"/>
</dbReference>
<dbReference type="PROSITE" id="PS00383">
    <property type="entry name" value="TYR_PHOSPHATASE_1"/>
    <property type="match status" value="1"/>
</dbReference>
<dbReference type="InterPro" id="IPR029021">
    <property type="entry name" value="Prot-tyrosine_phosphatase-like"/>
</dbReference>
<feature type="region of interest" description="Disordered" evidence="2">
    <location>
        <begin position="195"/>
        <end position="253"/>
    </location>
</feature>
<dbReference type="PROSITE" id="PS50055">
    <property type="entry name" value="TYR_PHOSPHATASE_PTP"/>
    <property type="match status" value="1"/>
</dbReference>
<dbReference type="VEuPathDB" id="FungiDB:ASPNIDRAFT2_1162082"/>
<dbReference type="Pfam" id="PF00102">
    <property type="entry name" value="Y_phosphatase"/>
    <property type="match status" value="2"/>
</dbReference>
<dbReference type="VEuPathDB" id="FungiDB:ATCC64974_22700"/>
<accession>A0A505IFG2</accession>
<dbReference type="InterPro" id="IPR003595">
    <property type="entry name" value="Tyr_Pase_cat"/>
</dbReference>
<evidence type="ECO:0000259" key="3">
    <source>
        <dbReference type="PROSITE" id="PS50055"/>
    </source>
</evidence>
<dbReference type="InterPro" id="IPR000242">
    <property type="entry name" value="PTP_cat"/>
</dbReference>
<feature type="domain" description="Tyrosine-protein phosphatase" evidence="3">
    <location>
        <begin position="621"/>
        <end position="1019"/>
    </location>
</feature>
<dbReference type="VEuPathDB" id="FungiDB:An02g07840"/>
<dbReference type="EMBL" id="NKJJ02000004">
    <property type="protein sequence ID" value="TPR12046.1"/>
    <property type="molecule type" value="Genomic_DNA"/>
</dbReference>
<dbReference type="InterPro" id="IPR050348">
    <property type="entry name" value="Protein-Tyr_Phosphatase"/>
</dbReference>
<dbReference type="InterPro" id="IPR000387">
    <property type="entry name" value="Tyr_Pase_dom"/>
</dbReference>
<feature type="region of interest" description="Disordered" evidence="2">
    <location>
        <begin position="550"/>
        <end position="584"/>
    </location>
</feature>
<feature type="domain" description="Tyrosine specific protein phosphatases" evidence="4">
    <location>
        <begin position="929"/>
        <end position="1010"/>
    </location>
</feature>
<dbReference type="PANTHER" id="PTHR19134">
    <property type="entry name" value="RECEPTOR-TYPE TYROSINE-PROTEIN PHOSPHATASE"/>
    <property type="match status" value="1"/>
</dbReference>
<evidence type="ECO:0000256" key="2">
    <source>
        <dbReference type="SAM" id="MobiDB-lite"/>
    </source>
</evidence>
<dbReference type="InterPro" id="IPR016130">
    <property type="entry name" value="Tyr_Pase_AS"/>
</dbReference>
<organism evidence="5 6">
    <name type="scientific">Aspergillus niger</name>
    <dbReference type="NCBI Taxonomy" id="5061"/>
    <lineage>
        <taxon>Eukaryota</taxon>
        <taxon>Fungi</taxon>
        <taxon>Dikarya</taxon>
        <taxon>Ascomycota</taxon>
        <taxon>Pezizomycotina</taxon>
        <taxon>Eurotiomycetes</taxon>
        <taxon>Eurotiomycetidae</taxon>
        <taxon>Eurotiales</taxon>
        <taxon>Aspergillaceae</taxon>
        <taxon>Aspergillus</taxon>
        <taxon>Aspergillus subgen. Circumdati</taxon>
    </lineage>
</organism>
<feature type="compositionally biased region" description="Polar residues" evidence="2">
    <location>
        <begin position="200"/>
        <end position="209"/>
    </location>
</feature>
<feature type="compositionally biased region" description="Polar residues" evidence="2">
    <location>
        <begin position="216"/>
        <end position="236"/>
    </location>
</feature>
<dbReference type="PROSITE" id="PS50056">
    <property type="entry name" value="TYR_PHOSPHATASE_2"/>
    <property type="match status" value="1"/>
</dbReference>
<feature type="compositionally biased region" description="Basic and acidic residues" evidence="2">
    <location>
        <begin position="1109"/>
        <end position="1121"/>
    </location>
</feature>
<evidence type="ECO:0000313" key="6">
    <source>
        <dbReference type="Proteomes" id="UP000197666"/>
    </source>
</evidence>
<dbReference type="PANTHER" id="PTHR19134:SF449">
    <property type="entry name" value="TYROSINE-PROTEIN PHOSPHATASE 1"/>
    <property type="match status" value="1"/>
</dbReference>
<dbReference type="VEuPathDB" id="FungiDB:M747DRAFT_45966"/>
<sequence>MAIASRAAECAQLFDKYARTLDGDELLKQDMENEIFRFNLWAANNFILTPGRASMDWRLRNAPLLQTTMVELLDDLKADLIKQSTFPFNSTMPTGMPYEIPLHAVSETLDGLFRLSRAIRRSGILRRYVKVGNYVEFDENGVNLTEAFRNGAKTLIEFRMKESRSSNGLRERIINTVCLRQQYFSYLKAKKATNAPISGADQSHQSTPRSALRATASVTGSLTSKAQGAARQQSSPMRRPGPSTMTATTAQPDRIPKAYSVKSAHEQQTYDVDCNDADIPPPPNVSGNRKESECPYCFLACSKEELSGRRWKHHIIQDLMPYVCVLEPCPTPNSLFESGKDWLSHMKNQHPVSGWTCVDSTHDTTFFFQSESGFREHLHQYHEDQFDDDDDIDDIAAACYQKLPEDIIIRECPFCPTVQKLELKPKDMINHVANHLISLAQISLAGHIDDGRSQSAWSGSRRDSSSLPASVGSLPERLHSEFRDDDETEYLASVSGEVIPDADEELIYALWQKVQKPQDDPSLDLTLRHFIAQSGMQAKVTTEGAVVGSNDLDTGQSFEKGQATAPELDRSSEDSAGVPQDTARKGSLKIVEMFDEEGNPRLDDEITDDVPPFLCQSDSEIYDKFEELEWEERMRLNEGMLTNDPAHPYALEQDPEVSARNRYHNVQAWANSRIHLRVPEGECDFINASPIILRNSVTQKERTYIATQGPIIGYLSHFWHMVFHESKDVAVIVMLTQTFEAGREKCAQYFPLHLDQASMFLGEKSTEIPFPEVKAETIQAKEATPAEPATVDQLDAEDTAFEEVSEATKEMTSTPAAEKIETAEAEGTSGSTIVGYPVAEVTVNEESPKESNKNTTAQESGAFVTDPNSQEEPPDNTGRITLLESTFDVKSRSEIRKLELTIGSETKIVWHFLFVGWPEYFKPEDDDREALLELIRLSASKSGPQNPRVVHCSSGVGRTGTFIALDHLLQELESGQLLQLADPEADPVFDTVNQMREQRMMMVYNVKQFQFIYDVLREQTDIKLGKVRPRNNASLGSQMEEDILHPTFNMPDAPSSASRKKSTEEPPQKQRQFIDASDNSRSTLAEVKRHMRQEYMRQKRHVPGQSGVETRDSPSHGKKIE</sequence>
<feature type="compositionally biased region" description="Low complexity" evidence="2">
    <location>
        <begin position="453"/>
        <end position="470"/>
    </location>
</feature>
<feature type="region of interest" description="Disordered" evidence="2">
    <location>
        <begin position="1045"/>
        <end position="1121"/>
    </location>
</feature>
<dbReference type="Proteomes" id="UP000197666">
    <property type="component" value="Unassembled WGS sequence"/>
</dbReference>
<evidence type="ECO:0000256" key="1">
    <source>
        <dbReference type="ARBA" id="ARBA00009649"/>
    </source>
</evidence>
<dbReference type="VEuPathDB" id="FungiDB:An01g00900"/>
<evidence type="ECO:0000259" key="4">
    <source>
        <dbReference type="PROSITE" id="PS50056"/>
    </source>
</evidence>
<feature type="region of interest" description="Disordered" evidence="2">
    <location>
        <begin position="843"/>
        <end position="878"/>
    </location>
</feature>
<dbReference type="VEuPathDB" id="FungiDB:M747DRAFT_370859"/>
<feature type="region of interest" description="Disordered" evidence="2">
    <location>
        <begin position="453"/>
        <end position="478"/>
    </location>
</feature>
<dbReference type="AlphaFoldDB" id="A0A505IFG2"/>
<protein>
    <submittedName>
        <fullName evidence="5">Uncharacterized protein</fullName>
    </submittedName>
</protein>
<dbReference type="SMART" id="SM00194">
    <property type="entry name" value="PTPc"/>
    <property type="match status" value="1"/>
</dbReference>
<dbReference type="SMART" id="SM00404">
    <property type="entry name" value="PTPc_motif"/>
    <property type="match status" value="1"/>
</dbReference>
<comment type="caution">
    <text evidence="5">The sequence shown here is derived from an EMBL/GenBank/DDBJ whole genome shotgun (WGS) entry which is preliminary data.</text>
</comment>
<name>A0A505IFG2_ASPNG</name>
<gene>
    <name evidence="5" type="ORF">CAN33_0051755</name>
</gene>
<dbReference type="GO" id="GO:0004725">
    <property type="term" value="F:protein tyrosine phosphatase activity"/>
    <property type="evidence" value="ECO:0007669"/>
    <property type="project" value="InterPro"/>
</dbReference>
<dbReference type="SUPFAM" id="SSF52799">
    <property type="entry name" value="(Phosphotyrosine protein) phosphatases II"/>
    <property type="match status" value="2"/>
</dbReference>
<feature type="compositionally biased region" description="Basic and acidic residues" evidence="2">
    <location>
        <begin position="1086"/>
        <end position="1097"/>
    </location>
</feature>
<evidence type="ECO:0000313" key="5">
    <source>
        <dbReference type="EMBL" id="TPR12046.1"/>
    </source>
</evidence>